<dbReference type="OrthoDB" id="547031at2759"/>
<reference evidence="11" key="2">
    <citation type="submission" date="2021-09" db="EMBL/GenBank/DDBJ databases">
        <authorList>
            <person name="Jia N."/>
            <person name="Wang J."/>
            <person name="Shi W."/>
            <person name="Du L."/>
            <person name="Sun Y."/>
            <person name="Zhan W."/>
            <person name="Jiang J."/>
            <person name="Wang Q."/>
            <person name="Zhang B."/>
            <person name="Ji P."/>
            <person name="Sakyi L.B."/>
            <person name="Cui X."/>
            <person name="Yuan T."/>
            <person name="Jiang B."/>
            <person name="Yang W."/>
            <person name="Lam T.T.-Y."/>
            <person name="Chang Q."/>
            <person name="Ding S."/>
            <person name="Wang X."/>
            <person name="Zhu J."/>
            <person name="Ruan X."/>
            <person name="Zhao L."/>
            <person name="Wei J."/>
            <person name="Que T."/>
            <person name="Du C."/>
            <person name="Cheng J."/>
            <person name="Dai P."/>
            <person name="Han X."/>
            <person name="Huang E."/>
            <person name="Gao Y."/>
            <person name="Liu J."/>
            <person name="Shao H."/>
            <person name="Ye R."/>
            <person name="Li L."/>
            <person name="Wei W."/>
            <person name="Wang X."/>
            <person name="Wang C."/>
            <person name="Huo Q."/>
            <person name="Li W."/>
            <person name="Guo W."/>
            <person name="Chen H."/>
            <person name="Chen S."/>
            <person name="Zhou L."/>
            <person name="Zhou L."/>
            <person name="Ni X."/>
            <person name="Tian J."/>
            <person name="Zhou Y."/>
            <person name="Sheng Y."/>
            <person name="Liu T."/>
            <person name="Pan Y."/>
            <person name="Xia L."/>
            <person name="Li J."/>
            <person name="Zhao F."/>
            <person name="Cao W."/>
        </authorList>
    </citation>
    <scope>NUCLEOTIDE SEQUENCE</scope>
    <source>
        <strain evidence="11">Rsan-2018</strain>
        <tissue evidence="11">Larvae</tissue>
    </source>
</reference>
<protein>
    <recommendedName>
        <fullName evidence="10">SDE2-like domain-containing protein</fullName>
    </recommendedName>
</protein>
<keyword evidence="6" id="KW-0508">mRNA splicing</keyword>
<organism evidence="11 12">
    <name type="scientific">Rhipicephalus sanguineus</name>
    <name type="common">Brown dog tick</name>
    <name type="synonym">Ixodes sanguineus</name>
    <dbReference type="NCBI Taxonomy" id="34632"/>
    <lineage>
        <taxon>Eukaryota</taxon>
        <taxon>Metazoa</taxon>
        <taxon>Ecdysozoa</taxon>
        <taxon>Arthropoda</taxon>
        <taxon>Chelicerata</taxon>
        <taxon>Arachnida</taxon>
        <taxon>Acari</taxon>
        <taxon>Parasitiformes</taxon>
        <taxon>Ixodida</taxon>
        <taxon>Ixodoidea</taxon>
        <taxon>Ixodidae</taxon>
        <taxon>Rhipicephalinae</taxon>
        <taxon>Rhipicephalus</taxon>
        <taxon>Rhipicephalus</taxon>
    </lineage>
</organism>
<feature type="compositionally biased region" description="Basic and acidic residues" evidence="9">
    <location>
        <begin position="207"/>
        <end position="230"/>
    </location>
</feature>
<evidence type="ECO:0000259" key="10">
    <source>
        <dbReference type="Pfam" id="PF22782"/>
    </source>
</evidence>
<evidence type="ECO:0000256" key="5">
    <source>
        <dbReference type="ARBA" id="ARBA00022664"/>
    </source>
</evidence>
<dbReference type="AlphaFoldDB" id="A0A9D4QF31"/>
<dbReference type="PANTHER" id="PTHR12786:SF1">
    <property type="entry name" value="SPLICING REGULATOR SDE2"/>
    <property type="match status" value="1"/>
</dbReference>
<dbReference type="GO" id="GO:0005634">
    <property type="term" value="C:nucleus"/>
    <property type="evidence" value="ECO:0007669"/>
    <property type="project" value="UniProtKB-SubCell"/>
</dbReference>
<name>A0A9D4QF31_RHISA</name>
<evidence type="ECO:0000256" key="9">
    <source>
        <dbReference type="SAM" id="MobiDB-lite"/>
    </source>
</evidence>
<evidence type="ECO:0000313" key="12">
    <source>
        <dbReference type="Proteomes" id="UP000821837"/>
    </source>
</evidence>
<evidence type="ECO:0000313" key="11">
    <source>
        <dbReference type="EMBL" id="KAH7975563.1"/>
    </source>
</evidence>
<dbReference type="GO" id="GO:0005737">
    <property type="term" value="C:cytoplasm"/>
    <property type="evidence" value="ECO:0007669"/>
    <property type="project" value="UniProtKB-SubCell"/>
</dbReference>
<feature type="compositionally biased region" description="Basic and acidic residues" evidence="9">
    <location>
        <begin position="271"/>
        <end position="283"/>
    </location>
</feature>
<dbReference type="InterPro" id="IPR053822">
    <property type="entry name" value="SDE2-like_dom"/>
</dbReference>
<evidence type="ECO:0000256" key="4">
    <source>
        <dbReference type="ARBA" id="ARBA00022490"/>
    </source>
</evidence>
<dbReference type="PANTHER" id="PTHR12786">
    <property type="entry name" value="SPLICING FACTOR SF3A-RELATED"/>
    <property type="match status" value="1"/>
</dbReference>
<evidence type="ECO:0000256" key="2">
    <source>
        <dbReference type="ARBA" id="ARBA00004496"/>
    </source>
</evidence>
<evidence type="ECO:0000256" key="7">
    <source>
        <dbReference type="ARBA" id="ARBA00023242"/>
    </source>
</evidence>
<keyword evidence="7" id="KW-0539">Nucleus</keyword>
<gene>
    <name evidence="11" type="ORF">HPB52_003243</name>
</gene>
<dbReference type="VEuPathDB" id="VectorBase:RSAN_030020"/>
<accession>A0A9D4QF31</accession>
<dbReference type="EMBL" id="JABSTV010001246">
    <property type="protein sequence ID" value="KAH7975563.1"/>
    <property type="molecule type" value="Genomic_DNA"/>
</dbReference>
<evidence type="ECO:0000256" key="3">
    <source>
        <dbReference type="ARBA" id="ARBA00008726"/>
    </source>
</evidence>
<dbReference type="GO" id="GO:0008380">
    <property type="term" value="P:RNA splicing"/>
    <property type="evidence" value="ECO:0007669"/>
    <property type="project" value="UniProtKB-KW"/>
</dbReference>
<dbReference type="InterPro" id="IPR051421">
    <property type="entry name" value="RNA_Proc_DNA_Dmg_Regulator"/>
</dbReference>
<feature type="compositionally biased region" description="Basic and acidic residues" evidence="9">
    <location>
        <begin position="121"/>
        <end position="146"/>
    </location>
</feature>
<comment type="caution">
    <text evidence="11">The sequence shown here is derived from an EMBL/GenBank/DDBJ whole genome shotgun (WGS) entry which is preliminary data.</text>
</comment>
<keyword evidence="8" id="KW-0131">Cell cycle</keyword>
<keyword evidence="4" id="KW-0963">Cytoplasm</keyword>
<feature type="compositionally biased region" description="Low complexity" evidence="9">
    <location>
        <begin position="231"/>
        <end position="242"/>
    </location>
</feature>
<reference evidence="11" key="1">
    <citation type="journal article" date="2020" name="Cell">
        <title>Large-Scale Comparative Analyses of Tick Genomes Elucidate Their Genetic Diversity and Vector Capacities.</title>
        <authorList>
            <consortium name="Tick Genome and Microbiome Consortium (TIGMIC)"/>
            <person name="Jia N."/>
            <person name="Wang J."/>
            <person name="Shi W."/>
            <person name="Du L."/>
            <person name="Sun Y."/>
            <person name="Zhan W."/>
            <person name="Jiang J.F."/>
            <person name="Wang Q."/>
            <person name="Zhang B."/>
            <person name="Ji P."/>
            <person name="Bell-Sakyi L."/>
            <person name="Cui X.M."/>
            <person name="Yuan T.T."/>
            <person name="Jiang B.G."/>
            <person name="Yang W.F."/>
            <person name="Lam T.T."/>
            <person name="Chang Q.C."/>
            <person name="Ding S.J."/>
            <person name="Wang X.J."/>
            <person name="Zhu J.G."/>
            <person name="Ruan X.D."/>
            <person name="Zhao L."/>
            <person name="Wei J.T."/>
            <person name="Ye R.Z."/>
            <person name="Que T.C."/>
            <person name="Du C.H."/>
            <person name="Zhou Y.H."/>
            <person name="Cheng J.X."/>
            <person name="Dai P.F."/>
            <person name="Guo W.B."/>
            <person name="Han X.H."/>
            <person name="Huang E.J."/>
            <person name="Li L.F."/>
            <person name="Wei W."/>
            <person name="Gao Y.C."/>
            <person name="Liu J.Z."/>
            <person name="Shao H.Z."/>
            <person name="Wang X."/>
            <person name="Wang C.C."/>
            <person name="Yang T.C."/>
            <person name="Huo Q.B."/>
            <person name="Li W."/>
            <person name="Chen H.Y."/>
            <person name="Chen S.E."/>
            <person name="Zhou L.G."/>
            <person name="Ni X.B."/>
            <person name="Tian J.H."/>
            <person name="Sheng Y."/>
            <person name="Liu T."/>
            <person name="Pan Y.S."/>
            <person name="Xia L.Y."/>
            <person name="Li J."/>
            <person name="Zhao F."/>
            <person name="Cao W.C."/>
        </authorList>
    </citation>
    <scope>NUCLEOTIDE SEQUENCE</scope>
    <source>
        <strain evidence="11">Rsan-2018</strain>
    </source>
</reference>
<feature type="region of interest" description="Disordered" evidence="9">
    <location>
        <begin position="120"/>
        <end position="146"/>
    </location>
</feature>
<dbReference type="OMA" id="EHHLEDP"/>
<keyword evidence="5" id="KW-0507">mRNA processing</keyword>
<dbReference type="Proteomes" id="UP000821837">
    <property type="component" value="Chromosome 10"/>
</dbReference>
<evidence type="ECO:0000256" key="1">
    <source>
        <dbReference type="ARBA" id="ARBA00004123"/>
    </source>
</evidence>
<feature type="domain" description="SDE2-like" evidence="10">
    <location>
        <begin position="72"/>
        <end position="162"/>
    </location>
</feature>
<feature type="region of interest" description="Disordered" evidence="9">
    <location>
        <begin position="167"/>
        <end position="283"/>
    </location>
</feature>
<keyword evidence="12" id="KW-1185">Reference proteome</keyword>
<evidence type="ECO:0000256" key="8">
    <source>
        <dbReference type="ARBA" id="ARBA00023306"/>
    </source>
</evidence>
<dbReference type="Pfam" id="PF22782">
    <property type="entry name" value="SDE2"/>
    <property type="match status" value="1"/>
</dbReference>
<comment type="subcellular location">
    <subcellularLocation>
        <location evidence="2">Cytoplasm</location>
    </subcellularLocation>
    <subcellularLocation>
        <location evidence="1">Nucleus</location>
    </subcellularLocation>
</comment>
<feature type="compositionally biased region" description="Acidic residues" evidence="9">
    <location>
        <begin position="196"/>
        <end position="206"/>
    </location>
</feature>
<sequence length="283" mass="31218">MPVLVRLPLSRKTMCVECDGLGVPAEEILREVSRHEGIPEELLALSCGGRRLLEVLVTDGQWLTCAVTGLPGGKGGFGSMLRAIGAQIEKTTNREACRDLSGRRLRDINHEARLKRWVAKQAERENQRKQRKEYREPEHHLEDPEYERIREQIPERIQDAVAQGLSAGIKRPAASTSGECSSRKRPAPALWLPDVPSDESSDDDDSSSAREDQDQDASARTDSSGERDTPTVEPEATTTETESSGDSENSLPRKPDDIGGTERPATTTETSRAEEPQPPDTDK</sequence>
<proteinExistence type="inferred from homology"/>
<comment type="similarity">
    <text evidence="3">Belongs to the SDE2 family.</text>
</comment>
<evidence type="ECO:0000256" key="6">
    <source>
        <dbReference type="ARBA" id="ARBA00023187"/>
    </source>
</evidence>
<dbReference type="GO" id="GO:0006397">
    <property type="term" value="P:mRNA processing"/>
    <property type="evidence" value="ECO:0007669"/>
    <property type="project" value="UniProtKB-KW"/>
</dbReference>